<organism evidence="3 4">
    <name type="scientific">Thalassospira lohafexi</name>
    <dbReference type="NCBI Taxonomy" id="744227"/>
    <lineage>
        <taxon>Bacteria</taxon>
        <taxon>Pseudomonadati</taxon>
        <taxon>Pseudomonadota</taxon>
        <taxon>Alphaproteobacteria</taxon>
        <taxon>Rhodospirillales</taxon>
        <taxon>Thalassospiraceae</taxon>
        <taxon>Thalassospira</taxon>
    </lineage>
</organism>
<dbReference type="Gene3D" id="3.50.50.60">
    <property type="entry name" value="FAD/NAD(P)-binding domain"/>
    <property type="match status" value="1"/>
</dbReference>
<reference evidence="3 4" key="1">
    <citation type="submission" date="2017-09" db="EMBL/GenBank/DDBJ databases">
        <title>Biodiversity and function of Thalassospira species in the particle-attached aromatic-hydrocarbon-degrading consortia from the surface seawater of the China South Sea.</title>
        <authorList>
            <person name="Dong C."/>
            <person name="Lai Q."/>
            <person name="Shao Z."/>
        </authorList>
    </citation>
    <scope>NUCLEOTIDE SEQUENCE [LARGE SCALE GENOMIC DNA]</scope>
    <source>
        <strain evidence="3 4">139Z-12</strain>
    </source>
</reference>
<evidence type="ECO:0000259" key="2">
    <source>
        <dbReference type="Pfam" id="PF01266"/>
    </source>
</evidence>
<feature type="domain" description="FAD dependent oxidoreductase" evidence="2">
    <location>
        <begin position="31"/>
        <end position="394"/>
    </location>
</feature>
<evidence type="ECO:0000313" key="4">
    <source>
        <dbReference type="Proteomes" id="UP000233332"/>
    </source>
</evidence>
<evidence type="ECO:0000256" key="1">
    <source>
        <dbReference type="ARBA" id="ARBA00023002"/>
    </source>
</evidence>
<dbReference type="AlphaFoldDB" id="A0A2N3LBB0"/>
<dbReference type="SUPFAM" id="SSF51905">
    <property type="entry name" value="FAD/NAD(P)-binding domain"/>
    <property type="match status" value="1"/>
</dbReference>
<accession>A0A2N3LBB0</accession>
<keyword evidence="1" id="KW-0560">Oxidoreductase</keyword>
<proteinExistence type="predicted"/>
<dbReference type="RefSeq" id="WP_101299297.1">
    <property type="nucleotide sequence ID" value="NZ_NXGX01000001.1"/>
</dbReference>
<protein>
    <submittedName>
        <fullName evidence="3">FAD-dependent oxidoreductase</fullName>
    </submittedName>
</protein>
<dbReference type="InterPro" id="IPR006076">
    <property type="entry name" value="FAD-dep_OxRdtase"/>
</dbReference>
<dbReference type="Proteomes" id="UP000233332">
    <property type="component" value="Unassembled WGS sequence"/>
</dbReference>
<comment type="caution">
    <text evidence="3">The sequence shown here is derived from an EMBL/GenBank/DDBJ whole genome shotgun (WGS) entry which is preliminary data.</text>
</comment>
<dbReference type="Gene3D" id="3.30.9.10">
    <property type="entry name" value="D-Amino Acid Oxidase, subunit A, domain 2"/>
    <property type="match status" value="1"/>
</dbReference>
<dbReference type="PANTHER" id="PTHR13847">
    <property type="entry name" value="SARCOSINE DEHYDROGENASE-RELATED"/>
    <property type="match status" value="1"/>
</dbReference>
<name>A0A2N3LBB0_9PROT</name>
<dbReference type="InterPro" id="IPR036188">
    <property type="entry name" value="FAD/NAD-bd_sf"/>
</dbReference>
<evidence type="ECO:0000313" key="3">
    <source>
        <dbReference type="EMBL" id="PKR60082.1"/>
    </source>
</evidence>
<dbReference type="GO" id="GO:0005737">
    <property type="term" value="C:cytoplasm"/>
    <property type="evidence" value="ECO:0007669"/>
    <property type="project" value="TreeGrafter"/>
</dbReference>
<keyword evidence="4" id="KW-1185">Reference proteome</keyword>
<gene>
    <name evidence="3" type="ORF">COO92_01535</name>
</gene>
<dbReference type="EMBL" id="NXGX01000001">
    <property type="protein sequence ID" value="PKR60082.1"/>
    <property type="molecule type" value="Genomic_DNA"/>
</dbReference>
<dbReference type="Pfam" id="PF01266">
    <property type="entry name" value="DAO"/>
    <property type="match status" value="1"/>
</dbReference>
<dbReference type="GO" id="GO:0016491">
    <property type="term" value="F:oxidoreductase activity"/>
    <property type="evidence" value="ECO:0007669"/>
    <property type="project" value="UniProtKB-KW"/>
</dbReference>
<dbReference type="PANTHER" id="PTHR13847:SF285">
    <property type="entry name" value="FAD DEPENDENT OXIDOREDUCTASE DOMAIN-CONTAINING PROTEIN"/>
    <property type="match status" value="1"/>
</dbReference>
<sequence>MTRNGDISFWHTDMGGLPPYRPALPGDRTVDVCIIGAGYTGLWTAWYLKKAAPDLSIAIVERDFAGFGASGRNGGWLTGAFYWNRDRYAKSGSREGVIALERALRSTVDEIIRVTESEGIDADIHRTDELIAACTSAQMARLRDDYATAMDWEVPQERMHLIGASDMTDRIRVQNAVGALVLHGVARVQPAKLVRGLAQIVERAGVSIYEQTKVTGMSKGQVTTDRGTIRAEKIIRATEGYTASLPGQGRDMLAMNSSIVVTEPLPDLIWDQIGWQGGELLGDAVHGYCYAQRTAGNRIAMGGRGVPYRFGNAIDDRGQTQQKTIAMLQAIIHRLLPQVADIKLDHAWCGVLGVPRDWCARVDYDPASGIGSAGGYVGLGVSTSNLAGQTLADLVLERDTELTKLPWVNRPKRTWEPEPLRWLGVHGMYHLYHMADRREAQRDTPQTSRLARIANYLSGR</sequence>